<dbReference type="RefSeq" id="WP_091639960.1">
    <property type="nucleotide sequence ID" value="NZ_FOEG01000001.1"/>
</dbReference>
<dbReference type="InterPro" id="IPR050109">
    <property type="entry name" value="HTH-type_TetR-like_transc_reg"/>
</dbReference>
<dbReference type="InterPro" id="IPR001647">
    <property type="entry name" value="HTH_TetR"/>
</dbReference>
<dbReference type="Gene3D" id="1.10.10.60">
    <property type="entry name" value="Homeodomain-like"/>
    <property type="match status" value="1"/>
</dbReference>
<dbReference type="Gene3D" id="1.10.357.10">
    <property type="entry name" value="Tetracycline Repressor, domain 2"/>
    <property type="match status" value="1"/>
</dbReference>
<dbReference type="STRING" id="406100.SAMN04488052_101714"/>
<dbReference type="OrthoDB" id="9790413at2"/>
<dbReference type="InterPro" id="IPR036271">
    <property type="entry name" value="Tet_transcr_reg_TetR-rel_C_sf"/>
</dbReference>
<name>A0A1H8QR25_9GAMM</name>
<dbReference type="GO" id="GO:0000976">
    <property type="term" value="F:transcription cis-regulatory region binding"/>
    <property type="evidence" value="ECO:0007669"/>
    <property type="project" value="TreeGrafter"/>
</dbReference>
<dbReference type="SUPFAM" id="SSF46689">
    <property type="entry name" value="Homeodomain-like"/>
    <property type="match status" value="1"/>
</dbReference>
<dbReference type="PANTHER" id="PTHR30055:SF226">
    <property type="entry name" value="HTH-TYPE TRANSCRIPTIONAL REGULATOR PKSA"/>
    <property type="match status" value="1"/>
</dbReference>
<proteinExistence type="predicted"/>
<feature type="compositionally biased region" description="Polar residues" evidence="3">
    <location>
        <begin position="1"/>
        <end position="10"/>
    </location>
</feature>
<feature type="DNA-binding region" description="H-T-H motif" evidence="2">
    <location>
        <begin position="46"/>
        <end position="65"/>
    </location>
</feature>
<evidence type="ECO:0000256" key="2">
    <source>
        <dbReference type="PROSITE-ProRule" id="PRU00335"/>
    </source>
</evidence>
<dbReference type="AlphaFoldDB" id="A0A1H8QR25"/>
<accession>A0A1H8QR25</accession>
<feature type="domain" description="HTH tetR-type" evidence="4">
    <location>
        <begin position="23"/>
        <end position="83"/>
    </location>
</feature>
<dbReference type="Pfam" id="PF00440">
    <property type="entry name" value="TetR_N"/>
    <property type="match status" value="1"/>
</dbReference>
<dbReference type="EMBL" id="FOEG01000001">
    <property type="protein sequence ID" value="SEO56303.1"/>
    <property type="molecule type" value="Genomic_DNA"/>
</dbReference>
<gene>
    <name evidence="5" type="ORF">SAMN04488052_101714</name>
</gene>
<dbReference type="PANTHER" id="PTHR30055">
    <property type="entry name" value="HTH-TYPE TRANSCRIPTIONAL REGULATOR RUTR"/>
    <property type="match status" value="1"/>
</dbReference>
<protein>
    <submittedName>
        <fullName evidence="5">Transcriptional regulator, TetR family</fullName>
    </submittedName>
</protein>
<dbReference type="PROSITE" id="PS50977">
    <property type="entry name" value="HTH_TETR_2"/>
    <property type="match status" value="1"/>
</dbReference>
<feature type="region of interest" description="Disordered" evidence="3">
    <location>
        <begin position="1"/>
        <end position="22"/>
    </location>
</feature>
<evidence type="ECO:0000256" key="3">
    <source>
        <dbReference type="SAM" id="MobiDB-lite"/>
    </source>
</evidence>
<dbReference type="SUPFAM" id="SSF48498">
    <property type="entry name" value="Tetracyclin repressor-like, C-terminal domain"/>
    <property type="match status" value="1"/>
</dbReference>
<dbReference type="InterPro" id="IPR009057">
    <property type="entry name" value="Homeodomain-like_sf"/>
</dbReference>
<keyword evidence="6" id="KW-1185">Reference proteome</keyword>
<organism evidence="5 6">
    <name type="scientific">Aquisalimonas asiatica</name>
    <dbReference type="NCBI Taxonomy" id="406100"/>
    <lineage>
        <taxon>Bacteria</taxon>
        <taxon>Pseudomonadati</taxon>
        <taxon>Pseudomonadota</taxon>
        <taxon>Gammaproteobacteria</taxon>
        <taxon>Chromatiales</taxon>
        <taxon>Ectothiorhodospiraceae</taxon>
        <taxon>Aquisalimonas</taxon>
    </lineage>
</organism>
<dbReference type="Proteomes" id="UP000199657">
    <property type="component" value="Unassembled WGS sequence"/>
</dbReference>
<keyword evidence="1 2" id="KW-0238">DNA-binding</keyword>
<evidence type="ECO:0000256" key="1">
    <source>
        <dbReference type="ARBA" id="ARBA00023125"/>
    </source>
</evidence>
<evidence type="ECO:0000313" key="6">
    <source>
        <dbReference type="Proteomes" id="UP000199657"/>
    </source>
</evidence>
<evidence type="ECO:0000313" key="5">
    <source>
        <dbReference type="EMBL" id="SEO56303.1"/>
    </source>
</evidence>
<sequence length="235" mass="26282">MVQTPNQPTSRRYRGRTKEELREERRERLLHSGLELMGRDGYPNTSIERLCAHARVTTRHFYEHFRSREELLTALFDAFIDDALNVVMERLRAREDDDPVERVLDALRGFARLCMNNPTRARLALVETVGVSRDLESRRRDVIRHFAEVIAGAAGHMADRGILAPADYRLAGVALVGATNELLVEWLSGDTGLDAEQMERQLTGIFRAIIGGSRSGQASLDDEAVGGTPDTGSHS</sequence>
<dbReference type="GO" id="GO:0003700">
    <property type="term" value="F:DNA-binding transcription factor activity"/>
    <property type="evidence" value="ECO:0007669"/>
    <property type="project" value="TreeGrafter"/>
</dbReference>
<reference evidence="5 6" key="1">
    <citation type="submission" date="2016-10" db="EMBL/GenBank/DDBJ databases">
        <authorList>
            <person name="de Groot N.N."/>
        </authorList>
    </citation>
    <scope>NUCLEOTIDE SEQUENCE [LARGE SCALE GENOMIC DNA]</scope>
    <source>
        <strain evidence="5 6">CGMCC 1.6291</strain>
    </source>
</reference>
<evidence type="ECO:0000259" key="4">
    <source>
        <dbReference type="PROSITE" id="PS50977"/>
    </source>
</evidence>
<feature type="region of interest" description="Disordered" evidence="3">
    <location>
        <begin position="216"/>
        <end position="235"/>
    </location>
</feature>